<evidence type="ECO:0008006" key="4">
    <source>
        <dbReference type="Google" id="ProtNLM"/>
    </source>
</evidence>
<reference evidence="2" key="1">
    <citation type="submission" date="2023-02" db="EMBL/GenBank/DDBJ databases">
        <title>Genome of toxic invasive species Heracleum sosnowskyi carries increased number of genes despite the absence of recent whole-genome duplications.</title>
        <authorList>
            <person name="Schelkunov M."/>
            <person name="Shtratnikova V."/>
            <person name="Makarenko M."/>
            <person name="Klepikova A."/>
            <person name="Omelchenko D."/>
            <person name="Novikova G."/>
            <person name="Obukhova E."/>
            <person name="Bogdanov V."/>
            <person name="Penin A."/>
            <person name="Logacheva M."/>
        </authorList>
    </citation>
    <scope>NUCLEOTIDE SEQUENCE</scope>
    <source>
        <strain evidence="2">Hsosn_3</strain>
        <tissue evidence="2">Leaf</tissue>
    </source>
</reference>
<keyword evidence="1" id="KW-0472">Membrane</keyword>
<proteinExistence type="predicted"/>
<dbReference type="Proteomes" id="UP001237642">
    <property type="component" value="Unassembled WGS sequence"/>
</dbReference>
<feature type="transmembrane region" description="Helical" evidence="1">
    <location>
        <begin position="109"/>
        <end position="127"/>
    </location>
</feature>
<name>A0AAD8HZE0_9APIA</name>
<dbReference type="PANTHER" id="PTHR33248">
    <property type="entry name" value="ZINC ION-BINDING PROTEIN"/>
    <property type="match status" value="1"/>
</dbReference>
<evidence type="ECO:0000313" key="2">
    <source>
        <dbReference type="EMBL" id="KAK1375644.1"/>
    </source>
</evidence>
<reference evidence="2" key="2">
    <citation type="submission" date="2023-05" db="EMBL/GenBank/DDBJ databases">
        <authorList>
            <person name="Schelkunov M.I."/>
        </authorList>
    </citation>
    <scope>NUCLEOTIDE SEQUENCE</scope>
    <source>
        <strain evidence="2">Hsosn_3</strain>
        <tissue evidence="2">Leaf</tissue>
    </source>
</reference>
<keyword evidence="1" id="KW-1133">Transmembrane helix</keyword>
<keyword evidence="1" id="KW-0812">Transmembrane</keyword>
<sequence length="133" mass="14927">MAERCLCGNWVVAKTAWTTSNAGRRFLSYDRCRFFRWLDDPLCERARDIIPGLIRRINNLEAQQKRVEYRSFGGCSGEIEGNSSEIDGCSGGCMSSSTAAKENNSGNNITLTLLIVTWIAIFVYSLCKIEEVE</sequence>
<organism evidence="2 3">
    <name type="scientific">Heracleum sosnowskyi</name>
    <dbReference type="NCBI Taxonomy" id="360622"/>
    <lineage>
        <taxon>Eukaryota</taxon>
        <taxon>Viridiplantae</taxon>
        <taxon>Streptophyta</taxon>
        <taxon>Embryophyta</taxon>
        <taxon>Tracheophyta</taxon>
        <taxon>Spermatophyta</taxon>
        <taxon>Magnoliopsida</taxon>
        <taxon>eudicotyledons</taxon>
        <taxon>Gunneridae</taxon>
        <taxon>Pentapetalae</taxon>
        <taxon>asterids</taxon>
        <taxon>campanulids</taxon>
        <taxon>Apiales</taxon>
        <taxon>Apiaceae</taxon>
        <taxon>Apioideae</taxon>
        <taxon>apioid superclade</taxon>
        <taxon>Tordylieae</taxon>
        <taxon>Tordyliinae</taxon>
        <taxon>Heracleum</taxon>
    </lineage>
</organism>
<dbReference type="EMBL" id="JAUIZM010000007">
    <property type="protein sequence ID" value="KAK1375644.1"/>
    <property type="molecule type" value="Genomic_DNA"/>
</dbReference>
<accession>A0AAD8HZE0</accession>
<comment type="caution">
    <text evidence="2">The sequence shown here is derived from an EMBL/GenBank/DDBJ whole genome shotgun (WGS) entry which is preliminary data.</text>
</comment>
<dbReference type="AlphaFoldDB" id="A0AAD8HZE0"/>
<gene>
    <name evidence="2" type="ORF">POM88_031837</name>
</gene>
<protein>
    <recommendedName>
        <fullName evidence="4">Zinc finger GRF-type domain-containing protein</fullName>
    </recommendedName>
</protein>
<evidence type="ECO:0000313" key="3">
    <source>
        <dbReference type="Proteomes" id="UP001237642"/>
    </source>
</evidence>
<evidence type="ECO:0000256" key="1">
    <source>
        <dbReference type="SAM" id="Phobius"/>
    </source>
</evidence>
<keyword evidence="3" id="KW-1185">Reference proteome</keyword>